<dbReference type="PANTHER" id="PTHR40621:SF6">
    <property type="entry name" value="AP-1-LIKE TRANSCRIPTION FACTOR YAP1-RELATED"/>
    <property type="match status" value="1"/>
</dbReference>
<comment type="subcellular location">
    <subcellularLocation>
        <location evidence="1">Nucleus</location>
    </subcellularLocation>
</comment>
<evidence type="ECO:0000313" key="7">
    <source>
        <dbReference type="Proteomes" id="UP000185904"/>
    </source>
</evidence>
<dbReference type="InterPro" id="IPR046347">
    <property type="entry name" value="bZIP_sf"/>
</dbReference>
<dbReference type="SMART" id="SM00338">
    <property type="entry name" value="BRLZ"/>
    <property type="match status" value="1"/>
</dbReference>
<evidence type="ECO:0000256" key="3">
    <source>
        <dbReference type="SAM" id="Coils"/>
    </source>
</evidence>
<evidence type="ECO:0000256" key="2">
    <source>
        <dbReference type="ARBA" id="ARBA00023242"/>
    </source>
</evidence>
<dbReference type="AlphaFoldDB" id="A0A178CB56"/>
<dbReference type="GO" id="GO:0000976">
    <property type="term" value="F:transcription cis-regulatory region binding"/>
    <property type="evidence" value="ECO:0007669"/>
    <property type="project" value="InterPro"/>
</dbReference>
<evidence type="ECO:0000313" key="6">
    <source>
        <dbReference type="EMBL" id="OAL26486.1"/>
    </source>
</evidence>
<dbReference type="GO" id="GO:0090575">
    <property type="term" value="C:RNA polymerase II transcription regulator complex"/>
    <property type="evidence" value="ECO:0007669"/>
    <property type="project" value="TreeGrafter"/>
</dbReference>
<reference evidence="6 7" key="1">
    <citation type="submission" date="2016-03" db="EMBL/GenBank/DDBJ databases">
        <title>The draft genome sequence of Fonsecaea nubica causative agent of cutaneous subcutaneous infection in human host.</title>
        <authorList>
            <person name="Costa F."/>
            <person name="Sybren D.H."/>
            <person name="Raittz R.T."/>
            <person name="Weiss V.A."/>
            <person name="Leao A.C."/>
            <person name="Gomes R."/>
            <person name="De Souza E.M."/>
            <person name="Pedrosa F.O."/>
            <person name="Steffens M.B."/>
            <person name="Bombassaro A."/>
            <person name="Tadra-Sfeir M.Z."/>
            <person name="Moreno L.F."/>
            <person name="Najafzadeh M.J."/>
            <person name="Felipe M.S."/>
            <person name="Teixeira M."/>
            <person name="Sun J."/>
            <person name="Xi L."/>
            <person name="Castro M.A."/>
            <person name="Vicente V.A."/>
        </authorList>
    </citation>
    <scope>NUCLEOTIDE SEQUENCE [LARGE SCALE GENOMIC DNA]</scope>
    <source>
        <strain evidence="6 7">CBS 269.64</strain>
    </source>
</reference>
<dbReference type="CDD" id="cd14688">
    <property type="entry name" value="bZIP_YAP"/>
    <property type="match status" value="1"/>
</dbReference>
<feature type="coiled-coil region" evidence="3">
    <location>
        <begin position="9"/>
        <end position="79"/>
    </location>
</feature>
<keyword evidence="7" id="KW-1185">Reference proteome</keyword>
<dbReference type="PROSITE" id="PS50217">
    <property type="entry name" value="BZIP"/>
    <property type="match status" value="1"/>
</dbReference>
<sequence>MSDIFRPLFRSVEDKVANRREQLRKAQKTFRERRDQYLRVLEKSVRRLQANEARLQAEVDRLERDLAAANSKLAHCEAELHKSASLTHTEHAYANRSGYATGLGGFNFASEMGNSARPAYLSSPNGWMESGVGASVSSGSSSTLVWIETENGQPVQMHVQQKQDFGFLPPSAGKNSASLGRDRSATTVLVAHLDAVVVAMEFVLKLESPCLPHLRQNEDEDNGDTTSSSPLHGHVHTASAALLCCYPSPSSSSPASSSFLSPPKSTSYTNINKYASPLSPPTSTPSPSSSTALTWPAPKATLERLLNISDDLPIDQAAELTPIQVWHCVQQSPGFSSLMVQGLNQMAERLVAHVKCYGADLSYRYRFGAVIRRDFLTKLLSEM</sequence>
<keyword evidence="3" id="KW-0175">Coiled coil</keyword>
<accession>A0A178CB56</accession>
<feature type="domain" description="BZIP" evidence="5">
    <location>
        <begin position="13"/>
        <end position="73"/>
    </location>
</feature>
<evidence type="ECO:0000256" key="1">
    <source>
        <dbReference type="ARBA" id="ARBA00004123"/>
    </source>
</evidence>
<dbReference type="EMBL" id="LVCJ01000102">
    <property type="protein sequence ID" value="OAL26486.1"/>
    <property type="molecule type" value="Genomic_DNA"/>
</dbReference>
<evidence type="ECO:0000256" key="4">
    <source>
        <dbReference type="SAM" id="MobiDB-lite"/>
    </source>
</evidence>
<dbReference type="GO" id="GO:0001228">
    <property type="term" value="F:DNA-binding transcription activator activity, RNA polymerase II-specific"/>
    <property type="evidence" value="ECO:0007669"/>
    <property type="project" value="TreeGrafter"/>
</dbReference>
<feature type="region of interest" description="Disordered" evidence="4">
    <location>
        <begin position="271"/>
        <end position="294"/>
    </location>
</feature>
<dbReference type="InterPro" id="IPR050936">
    <property type="entry name" value="AP-1-like"/>
</dbReference>
<dbReference type="InterPro" id="IPR004827">
    <property type="entry name" value="bZIP"/>
</dbReference>
<dbReference type="RefSeq" id="XP_022495675.1">
    <property type="nucleotide sequence ID" value="XM_022648318.1"/>
</dbReference>
<organism evidence="6 7">
    <name type="scientific">Fonsecaea nubica</name>
    <dbReference type="NCBI Taxonomy" id="856822"/>
    <lineage>
        <taxon>Eukaryota</taxon>
        <taxon>Fungi</taxon>
        <taxon>Dikarya</taxon>
        <taxon>Ascomycota</taxon>
        <taxon>Pezizomycotina</taxon>
        <taxon>Eurotiomycetes</taxon>
        <taxon>Chaetothyriomycetidae</taxon>
        <taxon>Chaetothyriales</taxon>
        <taxon>Herpotrichiellaceae</taxon>
        <taxon>Fonsecaea</taxon>
    </lineage>
</organism>
<proteinExistence type="predicted"/>
<gene>
    <name evidence="6" type="ORF">AYO20_10055</name>
</gene>
<protein>
    <recommendedName>
        <fullName evidence="5">BZIP domain-containing protein</fullName>
    </recommendedName>
</protein>
<feature type="compositionally biased region" description="Low complexity" evidence="4">
    <location>
        <begin position="285"/>
        <end position="294"/>
    </location>
</feature>
<dbReference type="GeneID" id="34593447"/>
<dbReference type="OrthoDB" id="2590011at2759"/>
<comment type="caution">
    <text evidence="6">The sequence shown here is derived from an EMBL/GenBank/DDBJ whole genome shotgun (WGS) entry which is preliminary data.</text>
</comment>
<dbReference type="SUPFAM" id="SSF57959">
    <property type="entry name" value="Leucine zipper domain"/>
    <property type="match status" value="1"/>
</dbReference>
<name>A0A178CB56_9EURO</name>
<keyword evidence="2" id="KW-0539">Nucleus</keyword>
<dbReference type="Proteomes" id="UP000185904">
    <property type="component" value="Unassembled WGS sequence"/>
</dbReference>
<feature type="region of interest" description="Disordered" evidence="4">
    <location>
        <begin position="213"/>
        <end position="232"/>
    </location>
</feature>
<evidence type="ECO:0000259" key="5">
    <source>
        <dbReference type="PROSITE" id="PS50217"/>
    </source>
</evidence>
<dbReference type="PANTHER" id="PTHR40621">
    <property type="entry name" value="TRANSCRIPTION FACTOR KAPC-RELATED"/>
    <property type="match status" value="1"/>
</dbReference>
<dbReference type="Gene3D" id="1.20.5.170">
    <property type="match status" value="1"/>
</dbReference>